<keyword evidence="3" id="KW-0732">Signal</keyword>
<dbReference type="Gene3D" id="3.40.50.1820">
    <property type="entry name" value="alpha/beta hydrolase"/>
    <property type="match status" value="1"/>
</dbReference>
<dbReference type="EMBL" id="JAGQFT010000001">
    <property type="protein sequence ID" value="MBR0560957.1"/>
    <property type="molecule type" value="Genomic_DNA"/>
</dbReference>
<dbReference type="Proteomes" id="UP000675747">
    <property type="component" value="Unassembled WGS sequence"/>
</dbReference>
<reference evidence="6 7" key="1">
    <citation type="journal article" date="2021" name="Microbiol. Resour. Announc.">
        <title>Draft Genome Sequence of Coralloluteibacterium stylophorae LMG 29479T.</title>
        <authorList>
            <person name="Karlyshev A.V."/>
            <person name="Kudryashova E.B."/>
            <person name="Ariskina E.V."/>
            <person name="Conroy A.P."/>
            <person name="Abidueva E.Y."/>
        </authorList>
    </citation>
    <scope>NUCLEOTIDE SEQUENCE [LARGE SCALE GENOMIC DNA]</scope>
    <source>
        <strain evidence="6 7">LMG 29479</strain>
    </source>
</reference>
<evidence type="ECO:0000313" key="5">
    <source>
        <dbReference type="EMBL" id="MBR0560957.1"/>
    </source>
</evidence>
<organism evidence="5">
    <name type="scientific">Coralloluteibacterium stylophorae</name>
    <dbReference type="NCBI Taxonomy" id="1776034"/>
    <lineage>
        <taxon>Bacteria</taxon>
        <taxon>Pseudomonadati</taxon>
        <taxon>Pseudomonadota</taxon>
        <taxon>Gammaproteobacteria</taxon>
        <taxon>Lysobacterales</taxon>
        <taxon>Lysobacteraceae</taxon>
        <taxon>Coralloluteibacterium</taxon>
    </lineage>
</organism>
<evidence type="ECO:0000259" key="4">
    <source>
        <dbReference type="Pfam" id="PF00135"/>
    </source>
</evidence>
<feature type="domain" description="Carboxylesterase type B" evidence="4">
    <location>
        <begin position="31"/>
        <end position="365"/>
    </location>
</feature>
<dbReference type="PROSITE" id="PS00122">
    <property type="entry name" value="CARBOXYLESTERASE_B_1"/>
    <property type="match status" value="1"/>
</dbReference>
<keyword evidence="7" id="KW-1185">Reference proteome</keyword>
<feature type="chain" id="PRO_5042659404" description="Carboxylic ester hydrolase" evidence="3">
    <location>
        <begin position="22"/>
        <end position="537"/>
    </location>
</feature>
<dbReference type="InterPro" id="IPR029058">
    <property type="entry name" value="AB_hydrolase_fold"/>
</dbReference>
<dbReference type="RefSeq" id="WP_211924924.1">
    <property type="nucleotide sequence ID" value="NZ_JAGQFT020000005.1"/>
</dbReference>
<dbReference type="InterPro" id="IPR019819">
    <property type="entry name" value="Carboxylesterase_B_CS"/>
</dbReference>
<dbReference type="PROSITE" id="PS00941">
    <property type="entry name" value="CARBOXYLESTERASE_B_2"/>
    <property type="match status" value="1"/>
</dbReference>
<dbReference type="PROSITE" id="PS51257">
    <property type="entry name" value="PROKAR_LIPOPROTEIN"/>
    <property type="match status" value="1"/>
</dbReference>
<reference evidence="5" key="2">
    <citation type="submission" date="2021-04" db="EMBL/GenBank/DDBJ databases">
        <authorList>
            <person name="Karlyshev A.V."/>
        </authorList>
    </citation>
    <scope>NUCLEOTIDE SEQUENCE</scope>
    <source>
        <strain evidence="5">LMG 29479</strain>
    </source>
</reference>
<dbReference type="InterPro" id="IPR050309">
    <property type="entry name" value="Type-B_Carboxylest/Lipase"/>
</dbReference>
<accession>A0A8J7VQG8</accession>
<dbReference type="EMBL" id="JAGQFT020000005">
    <property type="protein sequence ID" value="MBS7457323.1"/>
    <property type="molecule type" value="Genomic_DNA"/>
</dbReference>
<dbReference type="PANTHER" id="PTHR11559">
    <property type="entry name" value="CARBOXYLESTERASE"/>
    <property type="match status" value="1"/>
</dbReference>
<protein>
    <recommendedName>
        <fullName evidence="3">Carboxylic ester hydrolase</fullName>
        <ecNumber evidence="3">3.1.1.-</ecNumber>
    </recommendedName>
</protein>
<dbReference type="AlphaFoldDB" id="A0A8J7VQG8"/>
<dbReference type="GO" id="GO:0016787">
    <property type="term" value="F:hydrolase activity"/>
    <property type="evidence" value="ECO:0007669"/>
    <property type="project" value="UniProtKB-KW"/>
</dbReference>
<feature type="signal peptide" evidence="3">
    <location>
        <begin position="1"/>
        <end position="21"/>
    </location>
</feature>
<dbReference type="InterPro" id="IPR019826">
    <property type="entry name" value="Carboxylesterase_B_AS"/>
</dbReference>
<keyword evidence="2 3" id="KW-0378">Hydrolase</keyword>
<dbReference type="Pfam" id="PF00135">
    <property type="entry name" value="COesterase"/>
    <property type="match status" value="2"/>
</dbReference>
<evidence type="ECO:0000256" key="2">
    <source>
        <dbReference type="ARBA" id="ARBA00022801"/>
    </source>
</evidence>
<comment type="similarity">
    <text evidence="1 3">Belongs to the type-B carboxylesterase/lipase family.</text>
</comment>
<dbReference type="InterPro" id="IPR002018">
    <property type="entry name" value="CarbesteraseB"/>
</dbReference>
<feature type="domain" description="Carboxylesterase type B" evidence="4">
    <location>
        <begin position="389"/>
        <end position="509"/>
    </location>
</feature>
<comment type="caution">
    <text evidence="5">The sequence shown here is derived from an EMBL/GenBank/DDBJ whole genome shotgun (WGS) entry which is preliminary data.</text>
</comment>
<gene>
    <name evidence="5" type="ORF">KB893_00260</name>
    <name evidence="6" type="ORF">KB893_009265</name>
</gene>
<name>A0A8J7VQG8_9GAMM</name>
<evidence type="ECO:0000313" key="6">
    <source>
        <dbReference type="EMBL" id="MBS7457323.1"/>
    </source>
</evidence>
<dbReference type="SUPFAM" id="SSF53474">
    <property type="entry name" value="alpha/beta-Hydrolases"/>
    <property type="match status" value="1"/>
</dbReference>
<evidence type="ECO:0000256" key="1">
    <source>
        <dbReference type="ARBA" id="ARBA00005964"/>
    </source>
</evidence>
<evidence type="ECO:0000313" key="7">
    <source>
        <dbReference type="Proteomes" id="UP000675747"/>
    </source>
</evidence>
<sequence>MPRRFRLCLLLLGAAVVAACAQRPPAPPTAPEIAVDGGRLRGERGDGVEVFRGIPFAAPPVGGNRWRAPQPVTPWQGVREATAFGPDCMQLPFPGDAAPLGVTPAEDCLYLNVWRPPAADAAALPVLVWIYGGGYVNGGASPAVYDGSAFARDGVILVSFNYRVGRFGFFAHPALSAAAEGPLGNYGHMDQIAALQWVRRNIAAFGGDPGNVTVFGESAGGGSVLNLAIAPPAQGLFRRMAVMSGGGRSLMGPLRDLDIDRPGLPSAETVGMNFARGVGIAGTGPEALRALRALPAERVRGDLNLGSLMAAPAVAPTWAGGPFRDGPVVAATPEEAYAVRQAPLPVLIGSTSADIGFAFAADMEALFAPFGDAAARARALYDPDGSGDLRAVAARVGMDRTMTEPARYIAGRTTAAGGAAWLYRFGYVAEALRDRVPGAPHASEIPYVFQTLDARDGPAPSADDRAMAAAVHGYFVSFARDGDPDRAGLPHWPRYDAQQHALLEFGRTGAVTAGPDPWTERLDLIEAQAEAVSRDVD</sequence>
<dbReference type="EC" id="3.1.1.-" evidence="3"/>
<evidence type="ECO:0000256" key="3">
    <source>
        <dbReference type="RuleBase" id="RU361235"/>
    </source>
</evidence>
<proteinExistence type="inferred from homology"/>